<dbReference type="SUPFAM" id="SSF56037">
    <property type="entry name" value="PheT/TilS domain"/>
    <property type="match status" value="1"/>
</dbReference>
<sequence>MLISYNWLKWYIPDVPSAEKLADIITYHVAEVESVTPLLVEEGAGGGDFIFDIKILPNRAHDLLSHQGIARELASLLNISYIDPTPKYKIPESKPTKLVKTIESPNCRRYMGRVVRNIKIGPSPEWVVKHLESIGQRSINNIVDATNLTMFNCGQPAHVFDLKKVKDLKLKVRNAKAGEKITLLGGGEKIMNETMMVIADDFGNSLDIAGIKGGQYAELNKDTTDIILECANFDPTSVRKTAQALNIFTDARKRFENDLSPTMAEYGMRELSALIAEMCPEAIFEDVVDIYPKKQEERELSFSTEKISKILGLVVSAKEIEDIFKRYNIEYNLEVLPPLGGKTSKFTITVPAMRLDLVMEEDMAEEIGRILGYDRVKPIMPKIDFKPKVNETYAKIAFARNKLLDEGYSEVMTYVFQDKGEVEVMQSASDKKFLRTNLTDGLKESLKLNKLNALLLDFNEIKIFEIGTVFKKNGEEMHVVYNEKEKIIETSLDDFLSKNSSSEEHGYFSAEKFLVLAPTRSQVSSKENSYSEKFQMWSLYPFIARDIAVWVPASVESSKVQKIIKENAGELLIKGPDLFDEFKKDSQISYAFRLVFQSYNRTLTDTEINEIMAKISNKIKGNEAWQVR</sequence>
<evidence type="ECO:0000256" key="3">
    <source>
        <dbReference type="ARBA" id="ARBA00022598"/>
    </source>
</evidence>
<dbReference type="GO" id="GO:0003723">
    <property type="term" value="F:RNA binding"/>
    <property type="evidence" value="ECO:0007669"/>
    <property type="project" value="InterPro"/>
</dbReference>
<evidence type="ECO:0000313" key="13">
    <source>
        <dbReference type="Proteomes" id="UP000177370"/>
    </source>
</evidence>
<dbReference type="Pfam" id="PF03147">
    <property type="entry name" value="FDX-ACB"/>
    <property type="match status" value="1"/>
</dbReference>
<dbReference type="GO" id="GO:0009328">
    <property type="term" value="C:phenylalanine-tRNA ligase complex"/>
    <property type="evidence" value="ECO:0007669"/>
    <property type="project" value="TreeGrafter"/>
</dbReference>
<dbReference type="SMART" id="SM00874">
    <property type="entry name" value="B5"/>
    <property type="match status" value="1"/>
</dbReference>
<keyword evidence="5" id="KW-0547">Nucleotide-binding</keyword>
<comment type="cofactor">
    <cofactor evidence="1">
        <name>Mg(2+)</name>
        <dbReference type="ChEBI" id="CHEBI:18420"/>
    </cofactor>
</comment>
<dbReference type="SUPFAM" id="SSF46955">
    <property type="entry name" value="Putative DNA-binding domain"/>
    <property type="match status" value="2"/>
</dbReference>
<dbReference type="SUPFAM" id="SSF55681">
    <property type="entry name" value="Class II aaRS and biotin synthetases"/>
    <property type="match status" value="1"/>
</dbReference>
<keyword evidence="8" id="KW-0648">Protein biosynthesis</keyword>
<dbReference type="Pfam" id="PF17759">
    <property type="entry name" value="tRNA_synthFbeta"/>
    <property type="match status" value="1"/>
</dbReference>
<dbReference type="GO" id="GO:0005524">
    <property type="term" value="F:ATP binding"/>
    <property type="evidence" value="ECO:0007669"/>
    <property type="project" value="UniProtKB-KW"/>
</dbReference>
<comment type="caution">
    <text evidence="12">The sequence shown here is derived from an EMBL/GenBank/DDBJ whole genome shotgun (WGS) entry which is preliminary data.</text>
</comment>
<dbReference type="InterPro" id="IPR020825">
    <property type="entry name" value="Phe-tRNA_synthase-like_B3/B4"/>
</dbReference>
<gene>
    <name evidence="12" type="ORF">A2647_00735</name>
</gene>
<dbReference type="Gene3D" id="3.50.40.10">
    <property type="entry name" value="Phenylalanyl-trna Synthetase, Chain B, domain 3"/>
    <property type="match status" value="1"/>
</dbReference>
<dbReference type="PROSITE" id="PS51483">
    <property type="entry name" value="B5"/>
    <property type="match status" value="1"/>
</dbReference>
<dbReference type="Gene3D" id="3.30.56.10">
    <property type="match status" value="2"/>
</dbReference>
<dbReference type="GO" id="GO:0004826">
    <property type="term" value="F:phenylalanine-tRNA ligase activity"/>
    <property type="evidence" value="ECO:0007669"/>
    <property type="project" value="UniProtKB-EC"/>
</dbReference>
<dbReference type="PANTHER" id="PTHR10947">
    <property type="entry name" value="PHENYLALANYL-TRNA SYNTHETASE BETA CHAIN AND LEUCINE-RICH REPEAT-CONTAINING PROTEIN 47"/>
    <property type="match status" value="1"/>
</dbReference>
<keyword evidence="4" id="KW-0479">Metal-binding</keyword>
<protein>
    <recommendedName>
        <fullName evidence="2">phenylalanine--tRNA ligase</fullName>
        <ecNumber evidence="2">6.1.1.20</ecNumber>
    </recommendedName>
</protein>
<evidence type="ECO:0000259" key="10">
    <source>
        <dbReference type="PROSITE" id="PS51447"/>
    </source>
</evidence>
<dbReference type="Pfam" id="PF03484">
    <property type="entry name" value="B5"/>
    <property type="match status" value="1"/>
</dbReference>
<evidence type="ECO:0000256" key="4">
    <source>
        <dbReference type="ARBA" id="ARBA00022723"/>
    </source>
</evidence>
<proteinExistence type="predicted"/>
<evidence type="ECO:0000313" key="12">
    <source>
        <dbReference type="EMBL" id="OGI66265.1"/>
    </source>
</evidence>
<evidence type="ECO:0000256" key="8">
    <source>
        <dbReference type="ARBA" id="ARBA00022917"/>
    </source>
</evidence>
<feature type="domain" description="B5" evidence="11">
    <location>
        <begin position="295"/>
        <end position="378"/>
    </location>
</feature>
<keyword evidence="9" id="KW-0030">Aminoacyl-tRNA synthetase</keyword>
<name>A0A1F6V9J8_9BACT</name>
<accession>A0A1F6V9J8</accession>
<keyword evidence="3" id="KW-0436">Ligase</keyword>
<dbReference type="Pfam" id="PF03483">
    <property type="entry name" value="B3_4"/>
    <property type="match status" value="1"/>
</dbReference>
<dbReference type="GO" id="GO:0000287">
    <property type="term" value="F:magnesium ion binding"/>
    <property type="evidence" value="ECO:0007669"/>
    <property type="project" value="InterPro"/>
</dbReference>
<dbReference type="Gene3D" id="3.30.70.380">
    <property type="entry name" value="Ferrodoxin-fold anticodon-binding domain"/>
    <property type="match status" value="1"/>
</dbReference>
<dbReference type="Proteomes" id="UP000177370">
    <property type="component" value="Unassembled WGS sequence"/>
</dbReference>
<dbReference type="AlphaFoldDB" id="A0A1F6V9J8"/>
<dbReference type="SMART" id="SM00873">
    <property type="entry name" value="B3_4"/>
    <property type="match status" value="1"/>
</dbReference>
<reference evidence="12 13" key="1">
    <citation type="journal article" date="2016" name="Nat. Commun.">
        <title>Thousands of microbial genomes shed light on interconnected biogeochemical processes in an aquifer system.</title>
        <authorList>
            <person name="Anantharaman K."/>
            <person name="Brown C.T."/>
            <person name="Hug L.A."/>
            <person name="Sharon I."/>
            <person name="Castelle C.J."/>
            <person name="Probst A.J."/>
            <person name="Thomas B.C."/>
            <person name="Singh A."/>
            <person name="Wilkins M.J."/>
            <person name="Karaoz U."/>
            <person name="Brodie E.L."/>
            <person name="Williams K.H."/>
            <person name="Hubbard S.S."/>
            <person name="Banfield J.F."/>
        </authorList>
    </citation>
    <scope>NUCLEOTIDE SEQUENCE [LARGE SCALE GENOMIC DNA]</scope>
</reference>
<evidence type="ECO:0000256" key="6">
    <source>
        <dbReference type="ARBA" id="ARBA00022840"/>
    </source>
</evidence>
<dbReference type="GO" id="GO:0006432">
    <property type="term" value="P:phenylalanyl-tRNA aminoacylation"/>
    <property type="evidence" value="ECO:0007669"/>
    <property type="project" value="InterPro"/>
</dbReference>
<dbReference type="PANTHER" id="PTHR10947:SF0">
    <property type="entry name" value="PHENYLALANINE--TRNA LIGASE BETA SUBUNIT"/>
    <property type="match status" value="1"/>
</dbReference>
<evidence type="ECO:0000259" key="11">
    <source>
        <dbReference type="PROSITE" id="PS51483"/>
    </source>
</evidence>
<dbReference type="InterPro" id="IPR005147">
    <property type="entry name" value="tRNA_synthase_B5-dom"/>
</dbReference>
<dbReference type="InterPro" id="IPR005121">
    <property type="entry name" value="Fdx_antiC-bd"/>
</dbReference>
<dbReference type="EC" id="6.1.1.20" evidence="2"/>
<dbReference type="SMART" id="SM00896">
    <property type="entry name" value="FDX-ACB"/>
    <property type="match status" value="1"/>
</dbReference>
<feature type="domain" description="FDX-ACB" evidence="10">
    <location>
        <begin position="538"/>
        <end position="628"/>
    </location>
</feature>
<dbReference type="EMBL" id="MFTP01000002">
    <property type="protein sequence ID" value="OGI66265.1"/>
    <property type="molecule type" value="Genomic_DNA"/>
</dbReference>
<dbReference type="InterPro" id="IPR009061">
    <property type="entry name" value="DNA-bd_dom_put_sf"/>
</dbReference>
<organism evidence="12 13">
    <name type="scientific">Candidatus Nomurabacteria bacterium RIFCSPHIGHO2_01_FULL_40_24b</name>
    <dbReference type="NCBI Taxonomy" id="1801739"/>
    <lineage>
        <taxon>Bacteria</taxon>
        <taxon>Candidatus Nomuraibacteriota</taxon>
    </lineage>
</organism>
<evidence type="ECO:0000256" key="7">
    <source>
        <dbReference type="ARBA" id="ARBA00022842"/>
    </source>
</evidence>
<dbReference type="InterPro" id="IPR036690">
    <property type="entry name" value="Fdx_antiC-bd_sf"/>
</dbReference>
<keyword evidence="7" id="KW-0460">Magnesium</keyword>
<evidence type="ECO:0000256" key="1">
    <source>
        <dbReference type="ARBA" id="ARBA00001946"/>
    </source>
</evidence>
<dbReference type="InterPro" id="IPR045864">
    <property type="entry name" value="aa-tRNA-synth_II/BPL/LPL"/>
</dbReference>
<dbReference type="SUPFAM" id="SSF54991">
    <property type="entry name" value="Anticodon-binding domain of PheRS"/>
    <property type="match status" value="1"/>
</dbReference>
<evidence type="ECO:0000256" key="2">
    <source>
        <dbReference type="ARBA" id="ARBA00012814"/>
    </source>
</evidence>
<dbReference type="InterPro" id="IPR045060">
    <property type="entry name" value="Phe-tRNA-ligase_IIc_bsu"/>
</dbReference>
<dbReference type="InterPro" id="IPR005146">
    <property type="entry name" value="B3/B4_tRNA-bd"/>
</dbReference>
<evidence type="ECO:0000256" key="9">
    <source>
        <dbReference type="ARBA" id="ARBA00023146"/>
    </source>
</evidence>
<dbReference type="InterPro" id="IPR041616">
    <property type="entry name" value="PheRS_beta_core"/>
</dbReference>
<evidence type="ECO:0000256" key="5">
    <source>
        <dbReference type="ARBA" id="ARBA00022741"/>
    </source>
</evidence>
<dbReference type="Gene3D" id="3.30.930.10">
    <property type="entry name" value="Bira Bifunctional Protein, Domain 2"/>
    <property type="match status" value="1"/>
</dbReference>
<keyword evidence="6" id="KW-0067">ATP-binding</keyword>
<dbReference type="PROSITE" id="PS51447">
    <property type="entry name" value="FDX_ACB"/>
    <property type="match status" value="1"/>
</dbReference>